<evidence type="ECO:0000313" key="9">
    <source>
        <dbReference type="Proteomes" id="UP000308901"/>
    </source>
</evidence>
<dbReference type="InterPro" id="IPR044068">
    <property type="entry name" value="CB"/>
</dbReference>
<dbReference type="EMBL" id="VANU01000006">
    <property type="protein sequence ID" value="TLP36205.1"/>
    <property type="molecule type" value="Genomic_DNA"/>
</dbReference>
<reference evidence="8 9" key="1">
    <citation type="submission" date="2019-05" db="EMBL/GenBank/DDBJ databases">
        <title>Arcobacter sp. nov., isolated from sea sediment.</title>
        <authorList>
            <person name="Kim W."/>
        </authorList>
    </citation>
    <scope>NUCLEOTIDE SEQUENCE [LARGE SCALE GENOMIC DNA]</scope>
    <source>
        <strain evidence="8 9">CAU 1517</strain>
    </source>
</reference>
<proteinExistence type="inferred from homology"/>
<evidence type="ECO:0000313" key="8">
    <source>
        <dbReference type="EMBL" id="TLP36205.1"/>
    </source>
</evidence>
<keyword evidence="9" id="KW-1185">Reference proteome</keyword>
<dbReference type="GO" id="GO:0015074">
    <property type="term" value="P:DNA integration"/>
    <property type="evidence" value="ECO:0007669"/>
    <property type="project" value="UniProtKB-KW"/>
</dbReference>
<evidence type="ECO:0000256" key="1">
    <source>
        <dbReference type="ARBA" id="ARBA00008857"/>
    </source>
</evidence>
<dbReference type="PANTHER" id="PTHR30629:SF2">
    <property type="entry name" value="PROPHAGE INTEGRASE INTS-RELATED"/>
    <property type="match status" value="1"/>
</dbReference>
<accession>A0A5R8XYI6</accession>
<keyword evidence="2" id="KW-0229">DNA integration</keyword>
<dbReference type="PANTHER" id="PTHR30629">
    <property type="entry name" value="PROPHAGE INTEGRASE"/>
    <property type="match status" value="1"/>
</dbReference>
<dbReference type="InterPro" id="IPR010998">
    <property type="entry name" value="Integrase_recombinase_N"/>
</dbReference>
<organism evidence="8 9">
    <name type="scientific">Arcobacter arenosus</name>
    <dbReference type="NCBI Taxonomy" id="2576037"/>
    <lineage>
        <taxon>Bacteria</taxon>
        <taxon>Pseudomonadati</taxon>
        <taxon>Campylobacterota</taxon>
        <taxon>Epsilonproteobacteria</taxon>
        <taxon>Campylobacterales</taxon>
        <taxon>Arcobacteraceae</taxon>
        <taxon>Arcobacter</taxon>
    </lineage>
</organism>
<dbReference type="PROSITE" id="PS51898">
    <property type="entry name" value="TYR_RECOMBINASE"/>
    <property type="match status" value="1"/>
</dbReference>
<dbReference type="InterPro" id="IPR011010">
    <property type="entry name" value="DNA_brk_join_enz"/>
</dbReference>
<dbReference type="AlphaFoldDB" id="A0A5R8XYI6"/>
<dbReference type="Proteomes" id="UP000308901">
    <property type="component" value="Unassembled WGS sequence"/>
</dbReference>
<dbReference type="InterPro" id="IPR013762">
    <property type="entry name" value="Integrase-like_cat_sf"/>
</dbReference>
<dbReference type="OrthoDB" id="5342799at2"/>
<evidence type="ECO:0000259" key="6">
    <source>
        <dbReference type="PROSITE" id="PS51898"/>
    </source>
</evidence>
<dbReference type="Gene3D" id="1.10.443.10">
    <property type="entry name" value="Intergrase catalytic core"/>
    <property type="match status" value="1"/>
</dbReference>
<evidence type="ECO:0000256" key="5">
    <source>
        <dbReference type="PROSITE-ProRule" id="PRU01248"/>
    </source>
</evidence>
<dbReference type="SUPFAM" id="SSF56349">
    <property type="entry name" value="DNA breaking-rejoining enzymes"/>
    <property type="match status" value="1"/>
</dbReference>
<evidence type="ECO:0000256" key="4">
    <source>
        <dbReference type="ARBA" id="ARBA00023172"/>
    </source>
</evidence>
<evidence type="ECO:0000256" key="2">
    <source>
        <dbReference type="ARBA" id="ARBA00022908"/>
    </source>
</evidence>
<dbReference type="RefSeq" id="WP_138153435.1">
    <property type="nucleotide sequence ID" value="NZ_VANU01000006.1"/>
</dbReference>
<keyword evidence="4" id="KW-0233">DNA recombination</keyword>
<protein>
    <recommendedName>
        <fullName evidence="10">Tyr recombinase domain-containing protein</fullName>
    </recommendedName>
</protein>
<dbReference type="PROSITE" id="PS51900">
    <property type="entry name" value="CB"/>
    <property type="match status" value="1"/>
</dbReference>
<feature type="domain" description="Core-binding (CB)" evidence="7">
    <location>
        <begin position="106"/>
        <end position="198"/>
    </location>
</feature>
<dbReference type="GO" id="GO:0003677">
    <property type="term" value="F:DNA binding"/>
    <property type="evidence" value="ECO:0007669"/>
    <property type="project" value="UniProtKB-UniRule"/>
</dbReference>
<dbReference type="InterPro" id="IPR050808">
    <property type="entry name" value="Phage_Integrase"/>
</dbReference>
<dbReference type="CDD" id="cd14279">
    <property type="entry name" value="CUE"/>
    <property type="match status" value="1"/>
</dbReference>
<feature type="domain" description="Tyr recombinase" evidence="6">
    <location>
        <begin position="219"/>
        <end position="391"/>
    </location>
</feature>
<evidence type="ECO:0000259" key="7">
    <source>
        <dbReference type="PROSITE" id="PS51900"/>
    </source>
</evidence>
<evidence type="ECO:0008006" key="10">
    <source>
        <dbReference type="Google" id="ProtNLM"/>
    </source>
</evidence>
<comment type="similarity">
    <text evidence="1">Belongs to the 'phage' integrase family.</text>
</comment>
<dbReference type="GO" id="GO:0006310">
    <property type="term" value="P:DNA recombination"/>
    <property type="evidence" value="ECO:0007669"/>
    <property type="project" value="UniProtKB-KW"/>
</dbReference>
<name>A0A5R8XYI6_9BACT</name>
<keyword evidence="3 5" id="KW-0238">DNA-binding</keyword>
<dbReference type="Pfam" id="PF00589">
    <property type="entry name" value="Phage_integrase"/>
    <property type="match status" value="1"/>
</dbReference>
<dbReference type="InterPro" id="IPR002104">
    <property type="entry name" value="Integrase_catalytic"/>
</dbReference>
<evidence type="ECO:0000256" key="3">
    <source>
        <dbReference type="ARBA" id="ARBA00023125"/>
    </source>
</evidence>
<gene>
    <name evidence="8" type="ORF">FDK22_13120</name>
</gene>
<comment type="caution">
    <text evidence="8">The sequence shown here is derived from an EMBL/GenBank/DDBJ whole genome shotgun (WGS) entry which is preliminary data.</text>
</comment>
<sequence length="435" mass="51784">MYLKFDLKKYNTSGLSYKDDGQIPKNKIKNGKIINTSSIKFLYPYKIQVRANKMINGKRTNIKRTYEFPPDKTLLEAVKDCSQHYIKLMKATNLDKFKKNEITEFSSFGTVWKHYLDYKEHQYKSRVDKNDFDRLNKERFYNKWLKNIIDEIPVNKLTNEDLVKVISKMKNTKTGEDLAERTKRTVYQTVNPVYSYLKMKRIVIESPASLSGLPSLNNTRKINLSIDQIKDIFLKLYNYDIKPFKQIFMWLMHGRRLNEVLTLEWKDIDFEEKIYTIRACNNKARIDMIYVLTPRLIESLNQLQVKKYGYIFPALTDNSKPMSDNTLRTHWDKLELPIVKHQLRNCIQVYLKNVHAISRDIVDSIIGHKQTQNVGDRYGNYQEEILAKKLNLMLDEIFDDDYSEKIDPQQEKLHKLKEIFPHKDEYFLKKILESI</sequence>
<dbReference type="Gene3D" id="1.10.150.130">
    <property type="match status" value="1"/>
</dbReference>